<evidence type="ECO:0000313" key="3">
    <source>
        <dbReference type="Proteomes" id="UP000036681"/>
    </source>
</evidence>
<sequence>MKHWIFIAAIALTMTNVIDARLNVWFGEITCKYIICTFPRDPRDDGYRSIEEIININPELYPTGRVVIYAYAYPNMCMEWVFSDFGTSYAYSGDLFLQFLIIFLIGILTSRIRIRLDYVVNHSAAVIRRKYRDGEKECEREGERQRKRGREDAL</sequence>
<keyword evidence="3" id="KW-1185">Reference proteome</keyword>
<accession>A0A0M3IHP4</accession>
<feature type="chain" id="PRO_5005656916" evidence="2">
    <location>
        <begin position="21"/>
        <end position="154"/>
    </location>
</feature>
<evidence type="ECO:0000256" key="1">
    <source>
        <dbReference type="SAM" id="Phobius"/>
    </source>
</evidence>
<keyword evidence="1" id="KW-0812">Transmembrane</keyword>
<keyword evidence="1" id="KW-1133">Transmembrane helix</keyword>
<feature type="transmembrane region" description="Helical" evidence="1">
    <location>
        <begin position="88"/>
        <end position="108"/>
    </location>
</feature>
<dbReference type="Proteomes" id="UP000036681">
    <property type="component" value="Unplaced"/>
</dbReference>
<organism evidence="3 4">
    <name type="scientific">Ascaris lumbricoides</name>
    <name type="common">Giant roundworm</name>
    <dbReference type="NCBI Taxonomy" id="6252"/>
    <lineage>
        <taxon>Eukaryota</taxon>
        <taxon>Metazoa</taxon>
        <taxon>Ecdysozoa</taxon>
        <taxon>Nematoda</taxon>
        <taxon>Chromadorea</taxon>
        <taxon>Rhabditida</taxon>
        <taxon>Spirurina</taxon>
        <taxon>Ascaridomorpha</taxon>
        <taxon>Ascaridoidea</taxon>
        <taxon>Ascarididae</taxon>
        <taxon>Ascaris</taxon>
    </lineage>
</organism>
<dbReference type="AlphaFoldDB" id="A0A0M3IHP4"/>
<evidence type="ECO:0000256" key="2">
    <source>
        <dbReference type="SAM" id="SignalP"/>
    </source>
</evidence>
<keyword evidence="2" id="KW-0732">Signal</keyword>
<evidence type="ECO:0000313" key="4">
    <source>
        <dbReference type="WBParaSite" id="ALUE_0001796101-mRNA-1"/>
    </source>
</evidence>
<dbReference type="WBParaSite" id="ALUE_0001796101-mRNA-1">
    <property type="protein sequence ID" value="ALUE_0001796101-mRNA-1"/>
    <property type="gene ID" value="ALUE_0001796101"/>
</dbReference>
<proteinExistence type="predicted"/>
<name>A0A0M3IHP4_ASCLU</name>
<protein>
    <submittedName>
        <fullName evidence="4">Uncharacterized protein</fullName>
    </submittedName>
</protein>
<feature type="signal peptide" evidence="2">
    <location>
        <begin position="1"/>
        <end position="20"/>
    </location>
</feature>
<reference evidence="4" key="1">
    <citation type="submission" date="2017-02" db="UniProtKB">
        <authorList>
            <consortium name="WormBaseParasite"/>
        </authorList>
    </citation>
    <scope>IDENTIFICATION</scope>
</reference>
<keyword evidence="1" id="KW-0472">Membrane</keyword>